<keyword evidence="2" id="KW-1185">Reference proteome</keyword>
<protein>
    <submittedName>
        <fullName evidence="1">HNH endonuclease family protein</fullName>
    </submittedName>
</protein>
<dbReference type="AlphaFoldDB" id="B5W636"/>
<dbReference type="EMBL" id="ABYK01000040">
    <property type="protein sequence ID" value="EDZ93006.1"/>
    <property type="molecule type" value="Genomic_DNA"/>
</dbReference>
<reference evidence="1 2" key="1">
    <citation type="journal article" date="2011" name="Appl. Environ. Microbiol.">
        <title>Contribution of a Sodium Ion Gradient to Energy Conservation during Fermentation in the Cyanobacterium Arthrospira (Spirulina) maxima CS-328.</title>
        <authorList>
            <person name="Carrieri D."/>
            <person name="Ananyev G."/>
            <person name="Lenz O."/>
            <person name="Bryant D.A."/>
            <person name="Dismukes G.C."/>
        </authorList>
    </citation>
    <scope>NUCLEOTIDE SEQUENCE [LARGE SCALE GENOMIC DNA]</scope>
    <source>
        <strain evidence="1 2">CS-328</strain>
    </source>
</reference>
<organism evidence="1 2">
    <name type="scientific">Limnospira maxima CS-328</name>
    <dbReference type="NCBI Taxonomy" id="513049"/>
    <lineage>
        <taxon>Bacteria</taxon>
        <taxon>Bacillati</taxon>
        <taxon>Cyanobacteriota</taxon>
        <taxon>Cyanophyceae</taxon>
        <taxon>Oscillatoriophycideae</taxon>
        <taxon>Oscillatoriales</taxon>
        <taxon>Sirenicapillariaceae</taxon>
        <taxon>Limnospira</taxon>
    </lineage>
</organism>
<keyword evidence="1" id="KW-0378">Hydrolase</keyword>
<dbReference type="GO" id="GO:0004519">
    <property type="term" value="F:endonuclease activity"/>
    <property type="evidence" value="ECO:0007669"/>
    <property type="project" value="UniProtKB-KW"/>
</dbReference>
<sequence length="174" mass="20770">MSSEDQQEVKDLEYYCRCIREIKVYTNTKLGVKCRNQPTLLLSVIHLIANGTIAENKILITEDLINVFKKYWSVSSDTSFKNSDFALPFFHLKNGQKKGKYKFWHLQYSSEYDGGRPQTIPKLRHDVDYAYLDEEMFQLIINHDYRQKMVDQLITFWFTKEQEILESIFESYRP</sequence>
<dbReference type="RefSeq" id="WP_006670171.1">
    <property type="nucleotide sequence ID" value="NZ_ABYK01000040.1"/>
</dbReference>
<gene>
    <name evidence="1" type="ORF">AmaxDRAFT_4235</name>
</gene>
<name>B5W636_LIMMA</name>
<dbReference type="Proteomes" id="UP000004061">
    <property type="component" value="Unassembled WGS sequence"/>
</dbReference>
<evidence type="ECO:0000313" key="1">
    <source>
        <dbReference type="EMBL" id="EDZ93006.1"/>
    </source>
</evidence>
<proteinExistence type="predicted"/>
<evidence type="ECO:0000313" key="2">
    <source>
        <dbReference type="Proteomes" id="UP000004061"/>
    </source>
</evidence>
<accession>B5W636</accession>
<comment type="caution">
    <text evidence="1">The sequence shown here is derived from an EMBL/GenBank/DDBJ whole genome shotgun (WGS) entry which is preliminary data.</text>
</comment>
<keyword evidence="1" id="KW-0540">Nuclease</keyword>
<keyword evidence="1" id="KW-0255">Endonuclease</keyword>